<feature type="region of interest" description="Disordered" evidence="1">
    <location>
        <begin position="1"/>
        <end position="43"/>
    </location>
</feature>
<dbReference type="InterPro" id="IPR045596">
    <property type="entry name" value="DUF6459"/>
</dbReference>
<keyword evidence="3" id="KW-1185">Reference proteome</keyword>
<dbReference type="EMBL" id="JAVDUJ010000001">
    <property type="protein sequence ID" value="MDR6939954.1"/>
    <property type="molecule type" value="Genomic_DNA"/>
</dbReference>
<reference evidence="2 3" key="1">
    <citation type="submission" date="2023-07" db="EMBL/GenBank/DDBJ databases">
        <title>Sequencing the genomes of 1000 actinobacteria strains.</title>
        <authorList>
            <person name="Klenk H.-P."/>
        </authorList>
    </citation>
    <scope>NUCLEOTIDE SEQUENCE [LARGE SCALE GENOMIC DNA]</scope>
    <source>
        <strain evidence="2 3">DSM 15539</strain>
    </source>
</reference>
<evidence type="ECO:0000313" key="3">
    <source>
        <dbReference type="Proteomes" id="UP001266099"/>
    </source>
</evidence>
<sequence length="240" mass="27535">MVKSDPDAINAGSLNPTVVPNRNTMREEKQVTNPPPAFQHENTPELKKLHKIGKVTYLRKPPRTFISNHVSTQNQCKNLHLSPNFTVNPLTNNDIPETRFDRTSFHYNHRNDWKYHQTSQNDHETMQIVRIAPPEKRFIGTIVLHIIDVLNGHRPAKHLQTWMTPPAYQALVRRSRLGMELAGGAAKCTAPKIRRVRIFQPTPNAAEAGVVLYDGRKVRAAALRFEVWKGRWHITEIEVI</sequence>
<name>A0ABU1T3J1_9ACTO</name>
<dbReference type="RefSeq" id="WP_309957048.1">
    <property type="nucleotide sequence ID" value="NZ_JAVDUJ010000001.1"/>
</dbReference>
<feature type="compositionally biased region" description="Polar residues" evidence="1">
    <location>
        <begin position="12"/>
        <end position="23"/>
    </location>
</feature>
<organism evidence="2 3">
    <name type="scientific">Arcanobacterium hippocoleae</name>
    <dbReference type="NCBI Taxonomy" id="149017"/>
    <lineage>
        <taxon>Bacteria</taxon>
        <taxon>Bacillati</taxon>
        <taxon>Actinomycetota</taxon>
        <taxon>Actinomycetes</taxon>
        <taxon>Actinomycetales</taxon>
        <taxon>Actinomycetaceae</taxon>
        <taxon>Arcanobacterium</taxon>
    </lineage>
</organism>
<accession>A0ABU1T3J1</accession>
<evidence type="ECO:0000256" key="1">
    <source>
        <dbReference type="SAM" id="MobiDB-lite"/>
    </source>
</evidence>
<comment type="caution">
    <text evidence="2">The sequence shown here is derived from an EMBL/GenBank/DDBJ whole genome shotgun (WGS) entry which is preliminary data.</text>
</comment>
<gene>
    <name evidence="2" type="ORF">J2S36_001497</name>
</gene>
<evidence type="ECO:0000313" key="2">
    <source>
        <dbReference type="EMBL" id="MDR6939954.1"/>
    </source>
</evidence>
<dbReference type="Proteomes" id="UP001266099">
    <property type="component" value="Unassembled WGS sequence"/>
</dbReference>
<dbReference type="Pfam" id="PF20060">
    <property type="entry name" value="DUF6459"/>
    <property type="match status" value="1"/>
</dbReference>
<protein>
    <submittedName>
        <fullName evidence="2">Uncharacterized protein</fullName>
    </submittedName>
</protein>
<proteinExistence type="predicted"/>